<keyword evidence="3" id="KW-1185">Reference proteome</keyword>
<evidence type="ECO:0000256" key="1">
    <source>
        <dbReference type="SAM" id="Coils"/>
    </source>
</evidence>
<comment type="caution">
    <text evidence="2">The sequence shown here is derived from an EMBL/GenBank/DDBJ whole genome shotgun (WGS) entry which is preliminary data.</text>
</comment>
<proteinExistence type="predicted"/>
<dbReference type="OrthoDB" id="4664297at2759"/>
<evidence type="ECO:0000313" key="2">
    <source>
        <dbReference type="EMBL" id="KFH48905.1"/>
    </source>
</evidence>
<organism evidence="2 3">
    <name type="scientific">Hapsidospora chrysogenum (strain ATCC 11550 / CBS 779.69 / DSM 880 / IAM 14645 / JCM 23072 / IMI 49137)</name>
    <name type="common">Acremonium chrysogenum</name>
    <dbReference type="NCBI Taxonomy" id="857340"/>
    <lineage>
        <taxon>Eukaryota</taxon>
        <taxon>Fungi</taxon>
        <taxon>Dikarya</taxon>
        <taxon>Ascomycota</taxon>
        <taxon>Pezizomycotina</taxon>
        <taxon>Sordariomycetes</taxon>
        <taxon>Hypocreomycetidae</taxon>
        <taxon>Hypocreales</taxon>
        <taxon>Bionectriaceae</taxon>
        <taxon>Hapsidospora</taxon>
    </lineage>
</organism>
<dbReference type="Proteomes" id="UP000029964">
    <property type="component" value="Unassembled WGS sequence"/>
</dbReference>
<dbReference type="EMBL" id="JPKY01000001">
    <property type="protein sequence ID" value="KFH48905.1"/>
    <property type="molecule type" value="Genomic_DNA"/>
</dbReference>
<name>A0A086THS3_HAPC1</name>
<dbReference type="SUPFAM" id="SSF51197">
    <property type="entry name" value="Clavaminate synthase-like"/>
    <property type="match status" value="1"/>
</dbReference>
<dbReference type="Gene3D" id="2.60.120.620">
    <property type="entry name" value="q2cbj1_9rhob like domain"/>
    <property type="match status" value="1"/>
</dbReference>
<keyword evidence="1" id="KW-0175">Coiled coil</keyword>
<accession>A0A086THS3</accession>
<dbReference type="HOGENOM" id="CLU_053011_0_0_1"/>
<feature type="coiled-coil region" evidence="1">
    <location>
        <begin position="295"/>
        <end position="322"/>
    </location>
</feature>
<gene>
    <name evidence="2" type="ORF">ACRE_002460</name>
</gene>
<sequence length="323" mass="36658">MASPPARLTEEEKEHFRKRGFLHLKNCFTREQAESIIKDVWVRLDIDPTDKSTWFSGKRNMPNLNSFSSADFSPKAWAAICELCGGEDRVTAKSREWRDGLIVNLGSPEDEGKEVDPRELDNWHVDGDFFVHYLDSPEQALLVIPLFTDVVPGGGGTMICPEAIPKVAKYLYEHPEGVSPRMRPRGHDEFKMEKDLKWFMDLARTCSDFVEVTGQCGDVFLLHPLMLHSATPNPLRRIRIITNPPVSLNAPFEFSRPDGNYSIVEQTTLRALGKDASPEGLGDWRITGPRELVVPERMKAANRMKQEELERLERERVRAGATA</sequence>
<dbReference type="AlphaFoldDB" id="A0A086THS3"/>
<evidence type="ECO:0000313" key="3">
    <source>
        <dbReference type="Proteomes" id="UP000029964"/>
    </source>
</evidence>
<protein>
    <submittedName>
        <fullName evidence="2">Uncharacterized protein</fullName>
    </submittedName>
</protein>
<reference evidence="3" key="1">
    <citation type="journal article" date="2014" name="Genome Announc.">
        <title>Genome sequence and annotation of Acremonium chrysogenum, producer of the beta-lactam antibiotic cephalosporin C.</title>
        <authorList>
            <person name="Terfehr D."/>
            <person name="Dahlmann T.A."/>
            <person name="Specht T."/>
            <person name="Zadra I."/>
            <person name="Kuernsteiner H."/>
            <person name="Kueck U."/>
        </authorList>
    </citation>
    <scope>NUCLEOTIDE SEQUENCE [LARGE SCALE GENOMIC DNA]</scope>
    <source>
        <strain evidence="3">ATCC 11550 / CBS 779.69 / DSM 880 / IAM 14645 / JCM 23072 / IMI 49137</strain>
    </source>
</reference>